<feature type="domain" description="Acyl-CoA dehydrogenase/oxidase C-terminal" evidence="6">
    <location>
        <begin position="239"/>
        <end position="389"/>
    </location>
</feature>
<dbReference type="Pfam" id="PF02770">
    <property type="entry name" value="Acyl-CoA_dh_M"/>
    <property type="match status" value="1"/>
</dbReference>
<dbReference type="EC" id="1.3.8.7" evidence="9"/>
<dbReference type="Gene3D" id="1.20.140.10">
    <property type="entry name" value="Butyryl-CoA Dehydrogenase, subunit A, domain 3"/>
    <property type="match status" value="1"/>
</dbReference>
<reference evidence="9 10" key="1">
    <citation type="submission" date="2024-06" db="EMBL/GenBank/DDBJ databases">
        <title>Genomic Encyclopedia of Type Strains, Phase IV (KMG-IV): sequencing the most valuable type-strain genomes for metagenomic binning, comparative biology and taxonomic classification.</title>
        <authorList>
            <person name="Goeker M."/>
        </authorList>
    </citation>
    <scope>NUCLEOTIDE SEQUENCE [LARGE SCALE GENOMIC DNA]</scope>
    <source>
        <strain evidence="9 10">DSM 105042</strain>
    </source>
</reference>
<evidence type="ECO:0000313" key="10">
    <source>
        <dbReference type="Proteomes" id="UP001549031"/>
    </source>
</evidence>
<evidence type="ECO:0000256" key="1">
    <source>
        <dbReference type="ARBA" id="ARBA00001974"/>
    </source>
</evidence>
<dbReference type="PANTHER" id="PTHR43884:SF22">
    <property type="entry name" value="BLR3437 PROTEIN"/>
    <property type="match status" value="1"/>
</dbReference>
<name>A0ABV2H8G9_9HYPH</name>
<dbReference type="PANTHER" id="PTHR43884">
    <property type="entry name" value="ACYL-COA DEHYDROGENASE"/>
    <property type="match status" value="1"/>
</dbReference>
<proteinExistence type="inferred from homology"/>
<evidence type="ECO:0000256" key="4">
    <source>
        <dbReference type="ARBA" id="ARBA00022827"/>
    </source>
</evidence>
<evidence type="ECO:0000256" key="5">
    <source>
        <dbReference type="RuleBase" id="RU362125"/>
    </source>
</evidence>
<sequence length="391" mass="41699">MAAPTSLAGPTREHLDWPFFDNRHKVLAAKLDGYAASGALSGIDHADTDRACRGLVRSLGEAGLLDAATGAGGQRPVDSREACLTRETLAWHDGLADFAFAMQGLGTGAICLSGSHELRRTVLPKARSGDWIAAFALSEKDAGSDVAAMACAARKESDHYILDGEKTWISNGGIADVYTVFARTGEAPGTHGISAFVVYADDPGFSMAERIDVIAPHPLATIRFANCRIPAERLLGSPGEGFKIAMRTLDIFRASVAAAAIGFARRAVHEALAHAKNRPMFGSSLADLQLTQAAFGDMAAQIDAAALLTYRAAWRRDVQGLPTTKEAAMAKMVATENAQQVIDRAVQMFGGRGVKSGEMVESLYREIRALRIYEGATEVQKLIIARELLKA</sequence>
<dbReference type="InterPro" id="IPR013786">
    <property type="entry name" value="AcylCoA_DH/ox_N"/>
</dbReference>
<evidence type="ECO:0000259" key="7">
    <source>
        <dbReference type="Pfam" id="PF02770"/>
    </source>
</evidence>
<dbReference type="InterPro" id="IPR006091">
    <property type="entry name" value="Acyl-CoA_Oxase/DH_mid-dom"/>
</dbReference>
<evidence type="ECO:0000256" key="2">
    <source>
        <dbReference type="ARBA" id="ARBA00009347"/>
    </source>
</evidence>
<feature type="domain" description="Acyl-CoA dehydrogenase/oxidase N-terminal" evidence="8">
    <location>
        <begin position="46"/>
        <end position="130"/>
    </location>
</feature>
<dbReference type="GO" id="GO:0070991">
    <property type="term" value="F:medium-chain fatty acyl-CoA dehydrogenase activity"/>
    <property type="evidence" value="ECO:0007669"/>
    <property type="project" value="UniProtKB-EC"/>
</dbReference>
<dbReference type="Pfam" id="PF02771">
    <property type="entry name" value="Acyl-CoA_dh_N"/>
    <property type="match status" value="1"/>
</dbReference>
<keyword evidence="3 5" id="KW-0285">Flavoprotein</keyword>
<dbReference type="SUPFAM" id="SSF56645">
    <property type="entry name" value="Acyl-CoA dehydrogenase NM domain-like"/>
    <property type="match status" value="1"/>
</dbReference>
<dbReference type="Gene3D" id="1.10.540.10">
    <property type="entry name" value="Acyl-CoA dehydrogenase/oxidase, N-terminal domain"/>
    <property type="match status" value="1"/>
</dbReference>
<dbReference type="InterPro" id="IPR037069">
    <property type="entry name" value="AcylCoA_DH/ox_N_sf"/>
</dbReference>
<gene>
    <name evidence="9" type="ORF">ABID21_002964</name>
</gene>
<feature type="domain" description="Acyl-CoA oxidase/dehydrogenase middle" evidence="7">
    <location>
        <begin position="134"/>
        <end position="226"/>
    </location>
</feature>
<comment type="caution">
    <text evidence="9">The sequence shown here is derived from an EMBL/GenBank/DDBJ whole genome shotgun (WGS) entry which is preliminary data.</text>
</comment>
<dbReference type="InterPro" id="IPR009100">
    <property type="entry name" value="AcylCoA_DH/oxidase_NM_dom_sf"/>
</dbReference>
<dbReference type="InterPro" id="IPR036250">
    <property type="entry name" value="AcylCo_DH-like_C"/>
</dbReference>
<protein>
    <submittedName>
        <fullName evidence="9">Acyl-CoA dehydrogenase</fullName>
        <ecNumber evidence="9">1.3.8.7</ecNumber>
    </submittedName>
</protein>
<evidence type="ECO:0000259" key="8">
    <source>
        <dbReference type="Pfam" id="PF02771"/>
    </source>
</evidence>
<keyword evidence="4 5" id="KW-0274">FAD</keyword>
<dbReference type="SUPFAM" id="SSF47203">
    <property type="entry name" value="Acyl-CoA dehydrogenase C-terminal domain-like"/>
    <property type="match status" value="1"/>
</dbReference>
<dbReference type="Gene3D" id="2.40.110.10">
    <property type="entry name" value="Butyryl-CoA Dehydrogenase, subunit A, domain 2"/>
    <property type="match status" value="1"/>
</dbReference>
<evidence type="ECO:0000313" key="9">
    <source>
        <dbReference type="EMBL" id="MET3586842.1"/>
    </source>
</evidence>
<dbReference type="InterPro" id="IPR006089">
    <property type="entry name" value="Acyl-CoA_DH_CS"/>
</dbReference>
<dbReference type="InterPro" id="IPR046373">
    <property type="entry name" value="Acyl-CoA_Oxase/DH_mid-dom_sf"/>
</dbReference>
<dbReference type="RefSeq" id="WP_247244686.1">
    <property type="nucleotide sequence ID" value="NZ_JALJRA010000011.1"/>
</dbReference>
<dbReference type="Proteomes" id="UP001549031">
    <property type="component" value="Unassembled WGS sequence"/>
</dbReference>
<organism evidence="9 10">
    <name type="scientific">Pseudorhizobium tarimense</name>
    <dbReference type="NCBI Taxonomy" id="1079109"/>
    <lineage>
        <taxon>Bacteria</taxon>
        <taxon>Pseudomonadati</taxon>
        <taxon>Pseudomonadota</taxon>
        <taxon>Alphaproteobacteria</taxon>
        <taxon>Hyphomicrobiales</taxon>
        <taxon>Rhizobiaceae</taxon>
        <taxon>Rhizobium/Agrobacterium group</taxon>
        <taxon>Pseudorhizobium</taxon>
    </lineage>
</organism>
<keyword evidence="10" id="KW-1185">Reference proteome</keyword>
<dbReference type="Pfam" id="PF00441">
    <property type="entry name" value="Acyl-CoA_dh_1"/>
    <property type="match status" value="1"/>
</dbReference>
<dbReference type="PROSITE" id="PS00072">
    <property type="entry name" value="ACYL_COA_DH_1"/>
    <property type="match status" value="1"/>
</dbReference>
<evidence type="ECO:0000259" key="6">
    <source>
        <dbReference type="Pfam" id="PF00441"/>
    </source>
</evidence>
<keyword evidence="5 9" id="KW-0560">Oxidoreductase</keyword>
<comment type="similarity">
    <text evidence="2 5">Belongs to the acyl-CoA dehydrogenase family.</text>
</comment>
<dbReference type="EMBL" id="JBEPLJ010000011">
    <property type="protein sequence ID" value="MET3586842.1"/>
    <property type="molecule type" value="Genomic_DNA"/>
</dbReference>
<comment type="cofactor">
    <cofactor evidence="1 5">
        <name>FAD</name>
        <dbReference type="ChEBI" id="CHEBI:57692"/>
    </cofactor>
</comment>
<accession>A0ABV2H8G9</accession>
<evidence type="ECO:0000256" key="3">
    <source>
        <dbReference type="ARBA" id="ARBA00022630"/>
    </source>
</evidence>
<dbReference type="InterPro" id="IPR009075">
    <property type="entry name" value="AcylCo_DH/oxidase_C"/>
</dbReference>